<evidence type="ECO:0000313" key="3">
    <source>
        <dbReference type="Proteomes" id="UP000283523"/>
    </source>
</evidence>
<dbReference type="Proteomes" id="UP000283523">
    <property type="component" value="Unassembled WGS sequence"/>
</dbReference>
<organism evidence="2 3">
    <name type="scientific">Fibrisoma montanum</name>
    <dbReference type="NCBI Taxonomy" id="2305895"/>
    <lineage>
        <taxon>Bacteria</taxon>
        <taxon>Pseudomonadati</taxon>
        <taxon>Bacteroidota</taxon>
        <taxon>Cytophagia</taxon>
        <taxon>Cytophagales</taxon>
        <taxon>Spirosomataceae</taxon>
        <taxon>Fibrisoma</taxon>
    </lineage>
</organism>
<feature type="region of interest" description="Disordered" evidence="1">
    <location>
        <begin position="76"/>
        <end position="97"/>
    </location>
</feature>
<dbReference type="EMBL" id="QXED01000006">
    <property type="protein sequence ID" value="RIV20563.1"/>
    <property type="molecule type" value="Genomic_DNA"/>
</dbReference>
<reference evidence="2 3" key="1">
    <citation type="submission" date="2018-08" db="EMBL/GenBank/DDBJ databases">
        <title>Fibrisoma montanum sp. nov., isolated from Danxia mountain soil.</title>
        <authorList>
            <person name="Huang Y."/>
        </authorList>
    </citation>
    <scope>NUCLEOTIDE SEQUENCE [LARGE SCALE GENOMIC DNA]</scope>
    <source>
        <strain evidence="2 3">HYT19</strain>
    </source>
</reference>
<dbReference type="AlphaFoldDB" id="A0A418M4H7"/>
<evidence type="ECO:0000256" key="1">
    <source>
        <dbReference type="SAM" id="MobiDB-lite"/>
    </source>
</evidence>
<proteinExistence type="predicted"/>
<name>A0A418M4H7_9BACT</name>
<comment type="caution">
    <text evidence="2">The sequence shown here is derived from an EMBL/GenBank/DDBJ whole genome shotgun (WGS) entry which is preliminary data.</text>
</comment>
<gene>
    <name evidence="2" type="ORF">DYU11_21195</name>
</gene>
<evidence type="ECO:0000313" key="2">
    <source>
        <dbReference type="EMBL" id="RIV20563.1"/>
    </source>
</evidence>
<sequence length="97" mass="11083">MRKQPTINPSKNALWAAYRCAAPMLRAEIILELKKIGLFRYWWETASKADYDLRMAKAPLRDVFVRLMPESAPMFGLKAPSKPRKSAPENGTLSLFN</sequence>
<protein>
    <submittedName>
        <fullName evidence="2">Uncharacterized protein</fullName>
    </submittedName>
</protein>
<accession>A0A418M4H7</accession>
<keyword evidence="3" id="KW-1185">Reference proteome</keyword>